<sequence length="158" mass="16571">MPTQLTLVVTSAVLSFAVAQAVASDSIGEIKQLDGAAMITQGERFVAAQEGMPLQELDRLMVLEQSEALIEFTDGCRHVLKEKELLTIGATSVCAEQAAANQRVDHAAVQRTATSAVEAGDGPDVGLYIFGALALGGLITGLTNESETTRPLPFTSPQ</sequence>
<feature type="chain" id="PRO_5040834792" evidence="1">
    <location>
        <begin position="24"/>
        <end position="158"/>
    </location>
</feature>
<feature type="signal peptide" evidence="1">
    <location>
        <begin position="1"/>
        <end position="23"/>
    </location>
</feature>
<dbReference type="EMBL" id="NRSD01000027">
    <property type="protein sequence ID" value="MBK1646558.1"/>
    <property type="molecule type" value="Genomic_DNA"/>
</dbReference>
<organism evidence="2 3">
    <name type="scientific">Thiocapsa imhoffii</name>
    <dbReference type="NCBI Taxonomy" id="382777"/>
    <lineage>
        <taxon>Bacteria</taxon>
        <taxon>Pseudomonadati</taxon>
        <taxon>Pseudomonadota</taxon>
        <taxon>Gammaproteobacteria</taxon>
        <taxon>Chromatiales</taxon>
        <taxon>Chromatiaceae</taxon>
        <taxon>Thiocapsa</taxon>
    </lineage>
</organism>
<evidence type="ECO:0000313" key="2">
    <source>
        <dbReference type="EMBL" id="MBK1646558.1"/>
    </source>
</evidence>
<protein>
    <submittedName>
        <fullName evidence="2">Uncharacterized protein</fullName>
    </submittedName>
</protein>
<proteinExistence type="predicted"/>
<name>A0A9X0WL22_9GAMM</name>
<dbReference type="RefSeq" id="WP_200389379.1">
    <property type="nucleotide sequence ID" value="NZ_NRSD01000027.1"/>
</dbReference>
<evidence type="ECO:0000256" key="1">
    <source>
        <dbReference type="SAM" id="SignalP"/>
    </source>
</evidence>
<reference evidence="2 3" key="1">
    <citation type="journal article" date="2020" name="Microorganisms">
        <title>Osmotic Adaptation and Compatible Solute Biosynthesis of Phototrophic Bacteria as Revealed from Genome Analyses.</title>
        <authorList>
            <person name="Imhoff J.F."/>
            <person name="Rahn T."/>
            <person name="Kunzel S."/>
            <person name="Keller A."/>
            <person name="Neulinger S.C."/>
        </authorList>
    </citation>
    <scope>NUCLEOTIDE SEQUENCE [LARGE SCALE GENOMIC DNA]</scope>
    <source>
        <strain evidence="2 3">DSM 21303</strain>
    </source>
</reference>
<evidence type="ECO:0000313" key="3">
    <source>
        <dbReference type="Proteomes" id="UP001138802"/>
    </source>
</evidence>
<keyword evidence="1" id="KW-0732">Signal</keyword>
<gene>
    <name evidence="2" type="ORF">CKO25_18290</name>
</gene>
<dbReference type="AlphaFoldDB" id="A0A9X0WL22"/>
<accession>A0A9X0WL22</accession>
<comment type="caution">
    <text evidence="2">The sequence shown here is derived from an EMBL/GenBank/DDBJ whole genome shotgun (WGS) entry which is preliminary data.</text>
</comment>
<keyword evidence="3" id="KW-1185">Reference proteome</keyword>
<dbReference type="Proteomes" id="UP001138802">
    <property type="component" value="Unassembled WGS sequence"/>
</dbReference>